<reference evidence="1 2" key="1">
    <citation type="submission" date="2018-06" db="EMBL/GenBank/DDBJ databases">
        <authorList>
            <consortium name="Pathogen Informatics"/>
            <person name="Doyle S."/>
        </authorList>
    </citation>
    <scope>NUCLEOTIDE SEQUENCE [LARGE SCALE GENOMIC DNA]</scope>
    <source>
        <strain evidence="1 2">NCTC8256</strain>
    </source>
</reference>
<dbReference type="InterPro" id="IPR043129">
    <property type="entry name" value="ATPase_NBD"/>
</dbReference>
<accession>A0A379VSZ5</accession>
<gene>
    <name evidence="1" type="primary">nagK_3</name>
    <name evidence="1" type="ORF">NCTC8256_03672</name>
</gene>
<evidence type="ECO:0000313" key="2">
    <source>
        <dbReference type="Proteomes" id="UP000254346"/>
    </source>
</evidence>
<name>A0A379VSZ5_SALET</name>
<proteinExistence type="predicted"/>
<evidence type="ECO:0000313" key="1">
    <source>
        <dbReference type="EMBL" id="SUH09689.1"/>
    </source>
</evidence>
<organism evidence="1 2">
    <name type="scientific">Salmonella enterica I</name>
    <dbReference type="NCBI Taxonomy" id="59201"/>
    <lineage>
        <taxon>Bacteria</taxon>
        <taxon>Pseudomonadati</taxon>
        <taxon>Pseudomonadota</taxon>
        <taxon>Gammaproteobacteria</taxon>
        <taxon>Enterobacterales</taxon>
        <taxon>Enterobacteriaceae</taxon>
        <taxon>Salmonella</taxon>
    </lineage>
</organism>
<protein>
    <submittedName>
        <fullName evidence="1">ROK family protein</fullName>
        <ecNumber evidence="1">2.7.1.59</ecNumber>
    </submittedName>
</protein>
<keyword evidence="1" id="KW-0808">Transferase</keyword>
<dbReference type="EMBL" id="UGXR01000001">
    <property type="protein sequence ID" value="SUH09689.1"/>
    <property type="molecule type" value="Genomic_DNA"/>
</dbReference>
<dbReference type="GO" id="GO:0045127">
    <property type="term" value="F:N-acetylglucosamine kinase activity"/>
    <property type="evidence" value="ECO:0007669"/>
    <property type="project" value="UniProtKB-EC"/>
</dbReference>
<dbReference type="Proteomes" id="UP000254346">
    <property type="component" value="Unassembled WGS sequence"/>
</dbReference>
<dbReference type="AlphaFoldDB" id="A0A379VSZ5"/>
<dbReference type="EC" id="2.7.1.59" evidence="1"/>
<sequence>MYYGFDIGGTKIALGVFDSTRRLQWEKRVPTPQYQL</sequence>
<dbReference type="Gene3D" id="3.30.420.40">
    <property type="match status" value="1"/>
</dbReference>
<dbReference type="SUPFAM" id="SSF53067">
    <property type="entry name" value="Actin-like ATPase domain"/>
    <property type="match status" value="1"/>
</dbReference>